<feature type="chain" id="PRO_5045256671" evidence="1">
    <location>
        <begin position="28"/>
        <end position="212"/>
    </location>
</feature>
<evidence type="ECO:0000313" key="2">
    <source>
        <dbReference type="EMBL" id="MET3525359.1"/>
    </source>
</evidence>
<organism evidence="2 3">
    <name type="scientific">Phenylobacterium koreense</name>
    <dbReference type="NCBI Taxonomy" id="266125"/>
    <lineage>
        <taxon>Bacteria</taxon>
        <taxon>Pseudomonadati</taxon>
        <taxon>Pseudomonadota</taxon>
        <taxon>Alphaproteobacteria</taxon>
        <taxon>Caulobacterales</taxon>
        <taxon>Caulobacteraceae</taxon>
        <taxon>Phenylobacterium</taxon>
    </lineage>
</organism>
<dbReference type="InterPro" id="IPR046596">
    <property type="entry name" value="DUF6655"/>
</dbReference>
<comment type="caution">
    <text evidence="2">The sequence shown here is derived from an EMBL/GenBank/DDBJ whole genome shotgun (WGS) entry which is preliminary data.</text>
</comment>
<sequence length="212" mass="22962">MVAIFRWSSALSGLLAGAFLLSGCATPVETRPGRTATEQLLVSHAAERAAKQLTLPIPAGASVFLDTANFRGEGADYAQSAIREGLVSRGARLSPTREGADIIVEIRMGVLSIDQISRVLGIPSIQVPISPQWTVVTIPELSIYSRNDRSGVAEFSAFAYERKSGKPIAVEVRASGTTTMRSHKLMMVLPWGQQEVRPGDSALDSEPWWKLW</sequence>
<gene>
    <name evidence="2" type="ORF">ABID41_000454</name>
</gene>
<dbReference type="PROSITE" id="PS51257">
    <property type="entry name" value="PROKAR_LIPOPROTEIN"/>
    <property type="match status" value="1"/>
</dbReference>
<protein>
    <submittedName>
        <fullName evidence="2">Uncharacterized protein</fullName>
    </submittedName>
</protein>
<name>A0ABV2EEB7_9CAUL</name>
<dbReference type="Pfam" id="PF20360">
    <property type="entry name" value="DUF6655"/>
    <property type="match status" value="1"/>
</dbReference>
<accession>A0ABV2EEB7</accession>
<keyword evidence="1" id="KW-0732">Signal</keyword>
<proteinExistence type="predicted"/>
<dbReference type="EMBL" id="JBEPLU010000001">
    <property type="protein sequence ID" value="MET3525359.1"/>
    <property type="molecule type" value="Genomic_DNA"/>
</dbReference>
<reference evidence="2 3" key="1">
    <citation type="submission" date="2024-06" db="EMBL/GenBank/DDBJ databases">
        <title>Genomic Encyclopedia of Type Strains, Phase IV (KMG-IV): sequencing the most valuable type-strain genomes for metagenomic binning, comparative biology and taxonomic classification.</title>
        <authorList>
            <person name="Goeker M."/>
        </authorList>
    </citation>
    <scope>NUCLEOTIDE SEQUENCE [LARGE SCALE GENOMIC DNA]</scope>
    <source>
        <strain evidence="2 3">DSM 17809</strain>
    </source>
</reference>
<dbReference type="Proteomes" id="UP001549110">
    <property type="component" value="Unassembled WGS sequence"/>
</dbReference>
<evidence type="ECO:0000313" key="3">
    <source>
        <dbReference type="Proteomes" id="UP001549110"/>
    </source>
</evidence>
<keyword evidence="3" id="KW-1185">Reference proteome</keyword>
<dbReference type="RefSeq" id="WP_331930005.1">
    <property type="nucleotide sequence ID" value="NZ_JBEPLU010000001.1"/>
</dbReference>
<feature type="signal peptide" evidence="1">
    <location>
        <begin position="1"/>
        <end position="27"/>
    </location>
</feature>
<evidence type="ECO:0000256" key="1">
    <source>
        <dbReference type="SAM" id="SignalP"/>
    </source>
</evidence>